<keyword evidence="6 7" id="KW-0472">Membrane</keyword>
<evidence type="ECO:0000313" key="9">
    <source>
        <dbReference type="EMBL" id="RDI59128.1"/>
    </source>
</evidence>
<dbReference type="AlphaFoldDB" id="A0A370HKT5"/>
<evidence type="ECO:0000256" key="6">
    <source>
        <dbReference type="ARBA" id="ARBA00023136"/>
    </source>
</evidence>
<dbReference type="GO" id="GO:0005886">
    <property type="term" value="C:plasma membrane"/>
    <property type="evidence" value="ECO:0007669"/>
    <property type="project" value="UniProtKB-SubCell"/>
</dbReference>
<dbReference type="EMBL" id="QQBB01000004">
    <property type="protein sequence ID" value="RDI59128.1"/>
    <property type="molecule type" value="Genomic_DNA"/>
</dbReference>
<feature type="transmembrane region" description="Helical" evidence="7">
    <location>
        <begin position="399"/>
        <end position="423"/>
    </location>
</feature>
<comment type="function">
    <text evidence="7">Part of the tripartite ATP-independent periplasmic (TRAP) transport system.</text>
</comment>
<evidence type="ECO:0000256" key="7">
    <source>
        <dbReference type="RuleBase" id="RU369079"/>
    </source>
</evidence>
<keyword evidence="10" id="KW-1185">Reference proteome</keyword>
<comment type="similarity">
    <text evidence="7">Belongs to the TRAP transporter large permease family.</text>
</comment>
<keyword evidence="7" id="KW-0813">Transport</keyword>
<dbReference type="InterPro" id="IPR004681">
    <property type="entry name" value="TRAP_DctM"/>
</dbReference>
<feature type="transmembrane region" description="Helical" evidence="7">
    <location>
        <begin position="357"/>
        <end position="379"/>
    </location>
</feature>
<evidence type="ECO:0000256" key="4">
    <source>
        <dbReference type="ARBA" id="ARBA00022692"/>
    </source>
</evidence>
<comment type="subunit">
    <text evidence="7">The complex comprises the extracytoplasmic solute receptor protein and the two transmembrane proteins.</text>
</comment>
<feature type="transmembrane region" description="Helical" evidence="7">
    <location>
        <begin position="243"/>
        <end position="259"/>
    </location>
</feature>
<gene>
    <name evidence="9" type="ORF">DES45_10439</name>
</gene>
<proteinExistence type="inferred from homology"/>
<keyword evidence="3 7" id="KW-0997">Cell inner membrane</keyword>
<evidence type="ECO:0000256" key="5">
    <source>
        <dbReference type="ARBA" id="ARBA00022989"/>
    </source>
</evidence>
<feature type="transmembrane region" description="Helical" evidence="7">
    <location>
        <begin position="280"/>
        <end position="296"/>
    </location>
</feature>
<name>A0A370HKT5_9HYPH</name>
<dbReference type="OrthoDB" id="7374726at2"/>
<feature type="transmembrane region" description="Helical" evidence="7">
    <location>
        <begin position="171"/>
        <end position="196"/>
    </location>
</feature>
<protein>
    <recommendedName>
        <fullName evidence="7">TRAP transporter large permease protein</fullName>
    </recommendedName>
</protein>
<dbReference type="PANTHER" id="PTHR33362">
    <property type="entry name" value="SIALIC ACID TRAP TRANSPORTER PERMEASE PROTEIN SIAT-RELATED"/>
    <property type="match status" value="1"/>
</dbReference>
<evidence type="ECO:0000256" key="1">
    <source>
        <dbReference type="ARBA" id="ARBA00004429"/>
    </source>
</evidence>
<reference evidence="9 10" key="1">
    <citation type="submission" date="2018-07" db="EMBL/GenBank/DDBJ databases">
        <title>Genomic Encyclopedia of Type Strains, Phase IV (KMG-IV): sequencing the most valuable type-strain genomes for metagenomic binning, comparative biology and taxonomic classification.</title>
        <authorList>
            <person name="Goeker M."/>
        </authorList>
    </citation>
    <scope>NUCLEOTIDE SEQUENCE [LARGE SCALE GENOMIC DNA]</scope>
    <source>
        <strain evidence="9 10">DSM 14364</strain>
    </source>
</reference>
<dbReference type="NCBIfam" id="TIGR00786">
    <property type="entry name" value="dctM"/>
    <property type="match status" value="1"/>
</dbReference>
<feature type="transmembrane region" description="Helical" evidence="7">
    <location>
        <begin position="137"/>
        <end position="165"/>
    </location>
</feature>
<dbReference type="Proteomes" id="UP000254925">
    <property type="component" value="Unassembled WGS sequence"/>
</dbReference>
<comment type="subcellular location">
    <subcellularLocation>
        <location evidence="1 7">Cell inner membrane</location>
        <topology evidence="1 7">Multi-pass membrane protein</topology>
    </subcellularLocation>
</comment>
<evidence type="ECO:0000259" key="8">
    <source>
        <dbReference type="Pfam" id="PF06808"/>
    </source>
</evidence>
<keyword evidence="4 7" id="KW-0812">Transmembrane</keyword>
<dbReference type="RefSeq" id="WP_114770037.1">
    <property type="nucleotide sequence ID" value="NZ_QQBB01000004.1"/>
</dbReference>
<feature type="transmembrane region" description="Helical" evidence="7">
    <location>
        <begin position="217"/>
        <end position="237"/>
    </location>
</feature>
<evidence type="ECO:0000256" key="3">
    <source>
        <dbReference type="ARBA" id="ARBA00022519"/>
    </source>
</evidence>
<comment type="caution">
    <text evidence="7">Lacks conserved residue(s) required for the propagation of feature annotation.</text>
</comment>
<dbReference type="PIRSF" id="PIRSF006066">
    <property type="entry name" value="HI0050"/>
    <property type="match status" value="1"/>
</dbReference>
<organism evidence="9 10">
    <name type="scientific">Microvirga subterranea</name>
    <dbReference type="NCBI Taxonomy" id="186651"/>
    <lineage>
        <taxon>Bacteria</taxon>
        <taxon>Pseudomonadati</taxon>
        <taxon>Pseudomonadota</taxon>
        <taxon>Alphaproteobacteria</taxon>
        <taxon>Hyphomicrobiales</taxon>
        <taxon>Methylobacteriaceae</taxon>
        <taxon>Microvirga</taxon>
    </lineage>
</organism>
<evidence type="ECO:0000256" key="2">
    <source>
        <dbReference type="ARBA" id="ARBA00022475"/>
    </source>
</evidence>
<dbReference type="InterPro" id="IPR010656">
    <property type="entry name" value="DctM"/>
</dbReference>
<evidence type="ECO:0000313" key="10">
    <source>
        <dbReference type="Proteomes" id="UP000254925"/>
    </source>
</evidence>
<feature type="transmembrane region" description="Helical" evidence="7">
    <location>
        <begin position="52"/>
        <end position="72"/>
    </location>
</feature>
<feature type="transmembrane region" description="Helical" evidence="7">
    <location>
        <begin position="316"/>
        <end position="345"/>
    </location>
</feature>
<sequence>MSTVFILTLVAFFGLALLGMPVAFAMFVASIGYLLATGRDMGLFGEQILNGLYDSFVLLAVPLFILAANIMNASGVSDRLFMFCQALVGRFRGGLAQVDILVSIIFSGMSGSAIADAAGPGKLVTQMMIKQGRIPPGFAASVAASSATIGPIIPPSIPMVIYAVVSDTSVGYLFLGGIIPGLIMGLAQMALVGFVARTRNFPRGEGIPLRELPRTTYRAFPALLMPVILLYCIYGGATTPTEAAAIAAAYALILAVFFYREFSWKQAFEVVVESSRATSVVALLIAGALILNYIVASERLPEQVARLLDGLDVSPLVFLLLVNLLFLLLGCLFDATTLLLVIVPLFLPAARALGIDLVHFGVVIVVNIMIGLITPPYGVLLFVMSGLTGIPLRDIIREIWAFIAILIAALLLMILVPDVVLWLPKYFGYKG</sequence>
<comment type="caution">
    <text evidence="9">The sequence shown here is derived from an EMBL/GenBank/DDBJ whole genome shotgun (WGS) entry which is preliminary data.</text>
</comment>
<accession>A0A370HKT5</accession>
<feature type="domain" description="TRAP C4-dicarboxylate transport system permease DctM subunit" evidence="8">
    <location>
        <begin position="9"/>
        <end position="418"/>
    </location>
</feature>
<dbReference type="GO" id="GO:0022857">
    <property type="term" value="F:transmembrane transporter activity"/>
    <property type="evidence" value="ECO:0007669"/>
    <property type="project" value="UniProtKB-UniRule"/>
</dbReference>
<keyword evidence="2" id="KW-1003">Cell membrane</keyword>
<dbReference type="Pfam" id="PF06808">
    <property type="entry name" value="DctM"/>
    <property type="match status" value="1"/>
</dbReference>
<keyword evidence="5 7" id="KW-1133">Transmembrane helix</keyword>